<organism evidence="1 2">
    <name type="scientific">Pseudomonas matsuisoli</name>
    <dbReference type="NCBI Taxonomy" id="1515666"/>
    <lineage>
        <taxon>Bacteria</taxon>
        <taxon>Pseudomonadati</taxon>
        <taxon>Pseudomonadota</taxon>
        <taxon>Gammaproteobacteria</taxon>
        <taxon>Pseudomonadales</taxon>
        <taxon>Pseudomonadaceae</taxon>
        <taxon>Pseudomonas</taxon>
    </lineage>
</organism>
<reference evidence="1" key="2">
    <citation type="submission" date="2020-09" db="EMBL/GenBank/DDBJ databases">
        <authorList>
            <person name="Sun Q."/>
            <person name="Ohkuma M."/>
        </authorList>
    </citation>
    <scope>NUCLEOTIDE SEQUENCE</scope>
    <source>
        <strain evidence="1">JCM 30078</strain>
    </source>
</reference>
<dbReference type="Proteomes" id="UP000635983">
    <property type="component" value="Unassembled WGS sequence"/>
</dbReference>
<dbReference type="AlphaFoldDB" id="A0A917PZ68"/>
<dbReference type="EMBL" id="BMPO01000007">
    <property type="protein sequence ID" value="GGK02571.1"/>
    <property type="molecule type" value="Genomic_DNA"/>
</dbReference>
<evidence type="ECO:0000313" key="2">
    <source>
        <dbReference type="Proteomes" id="UP000635983"/>
    </source>
</evidence>
<evidence type="ECO:0000313" key="1">
    <source>
        <dbReference type="EMBL" id="GGK02571.1"/>
    </source>
</evidence>
<proteinExistence type="predicted"/>
<comment type="caution">
    <text evidence="1">The sequence shown here is derived from an EMBL/GenBank/DDBJ whole genome shotgun (WGS) entry which is preliminary data.</text>
</comment>
<name>A0A917PZ68_9PSED</name>
<protein>
    <submittedName>
        <fullName evidence="1">Uncharacterized protein</fullName>
    </submittedName>
</protein>
<gene>
    <name evidence="1" type="ORF">GCM10009304_30460</name>
</gene>
<reference evidence="1" key="1">
    <citation type="journal article" date="2014" name="Int. J. Syst. Evol. Microbiol.">
        <title>Complete genome sequence of Corynebacterium casei LMG S-19264T (=DSM 44701T), isolated from a smear-ripened cheese.</title>
        <authorList>
            <consortium name="US DOE Joint Genome Institute (JGI-PGF)"/>
            <person name="Walter F."/>
            <person name="Albersmeier A."/>
            <person name="Kalinowski J."/>
            <person name="Ruckert C."/>
        </authorList>
    </citation>
    <scope>NUCLEOTIDE SEQUENCE</scope>
    <source>
        <strain evidence="1">JCM 30078</strain>
    </source>
</reference>
<keyword evidence="2" id="KW-1185">Reference proteome</keyword>
<accession>A0A917PZ68</accession>
<sequence length="65" mass="7714">MVGEGIGVLWVYSWRLRIYVLRRTRLLNRICKEDSEYSCSVIGALRMHLYLLDEVETVSLNRIVR</sequence>